<feature type="signal peptide" evidence="1">
    <location>
        <begin position="1"/>
        <end position="21"/>
    </location>
</feature>
<dbReference type="Proteomes" id="UP000001880">
    <property type="component" value="Chromosome"/>
</dbReference>
<dbReference type="RefSeq" id="WP_012831396.1">
    <property type="nucleotide sequence ID" value="NC_013440.1"/>
</dbReference>
<dbReference type="HOGENOM" id="CLU_1341704_0_0_7"/>
<proteinExistence type="predicted"/>
<evidence type="ECO:0000313" key="3">
    <source>
        <dbReference type="Proteomes" id="UP000001880"/>
    </source>
</evidence>
<dbReference type="AlphaFoldDB" id="D0LNX8"/>
<name>D0LNX8_HALO1</name>
<accession>D0LNX8</accession>
<evidence type="ECO:0000256" key="1">
    <source>
        <dbReference type="SAM" id="SignalP"/>
    </source>
</evidence>
<reference evidence="2 3" key="1">
    <citation type="journal article" date="2010" name="Stand. Genomic Sci.">
        <title>Complete genome sequence of Haliangium ochraceum type strain (SMP-2).</title>
        <authorList>
            <consortium name="US DOE Joint Genome Institute (JGI-PGF)"/>
            <person name="Ivanova N."/>
            <person name="Daum C."/>
            <person name="Lang E."/>
            <person name="Abt B."/>
            <person name="Kopitz M."/>
            <person name="Saunders E."/>
            <person name="Lapidus A."/>
            <person name="Lucas S."/>
            <person name="Glavina Del Rio T."/>
            <person name="Nolan M."/>
            <person name="Tice H."/>
            <person name="Copeland A."/>
            <person name="Cheng J.F."/>
            <person name="Chen F."/>
            <person name="Bruce D."/>
            <person name="Goodwin L."/>
            <person name="Pitluck S."/>
            <person name="Mavromatis K."/>
            <person name="Pati A."/>
            <person name="Mikhailova N."/>
            <person name="Chen A."/>
            <person name="Palaniappan K."/>
            <person name="Land M."/>
            <person name="Hauser L."/>
            <person name="Chang Y.J."/>
            <person name="Jeffries C.D."/>
            <person name="Detter J.C."/>
            <person name="Brettin T."/>
            <person name="Rohde M."/>
            <person name="Goker M."/>
            <person name="Bristow J."/>
            <person name="Markowitz V."/>
            <person name="Eisen J.A."/>
            <person name="Hugenholtz P."/>
            <person name="Kyrpides N.C."/>
            <person name="Klenk H.P."/>
        </authorList>
    </citation>
    <scope>NUCLEOTIDE SEQUENCE [LARGE SCALE GENOMIC DNA]</scope>
    <source>
        <strain evidence="3">DSM 14365 / CIP 107738 / JCM 11303 / AJ 13395 / SMP-2</strain>
    </source>
</reference>
<dbReference type="KEGG" id="hoh:Hoch_6334"/>
<dbReference type="OrthoDB" id="8741240at2"/>
<feature type="chain" id="PRO_5003010458" evidence="1">
    <location>
        <begin position="22"/>
        <end position="204"/>
    </location>
</feature>
<dbReference type="EMBL" id="CP001804">
    <property type="protein sequence ID" value="ACY18804.1"/>
    <property type="molecule type" value="Genomic_DNA"/>
</dbReference>
<protein>
    <submittedName>
        <fullName evidence="2">Uncharacterized protein</fullName>
    </submittedName>
</protein>
<sequence>MKRFIICAVTALSSLAATAHAQEAATGSPALGYDSMLRSEELSTIDGQLVEVGDHHRYSYRHRQWNVAANPASFLLGWYSGSVSYAPHRHVAVRGDLTYYNTIADGFEGYEANIGVPIYPRHMYSGMFLEPGVMLRVSRDDSGSKVAAGPQVLLGHHWYWDSGFNMAIAAGAGHDWTTAGGEEGVDDIGDTLFVNGYLRFGYAF</sequence>
<gene>
    <name evidence="2" type="ordered locus">Hoch_6334</name>
</gene>
<keyword evidence="3" id="KW-1185">Reference proteome</keyword>
<evidence type="ECO:0000313" key="2">
    <source>
        <dbReference type="EMBL" id="ACY18804.1"/>
    </source>
</evidence>
<organism evidence="2 3">
    <name type="scientific">Haliangium ochraceum (strain DSM 14365 / JCM 11303 / SMP-2)</name>
    <dbReference type="NCBI Taxonomy" id="502025"/>
    <lineage>
        <taxon>Bacteria</taxon>
        <taxon>Pseudomonadati</taxon>
        <taxon>Myxococcota</taxon>
        <taxon>Polyangia</taxon>
        <taxon>Haliangiales</taxon>
        <taxon>Kofleriaceae</taxon>
        <taxon>Haliangium</taxon>
    </lineage>
</organism>
<keyword evidence="1" id="KW-0732">Signal</keyword>